<dbReference type="EMBL" id="KN823192">
    <property type="protein sequence ID" value="KIO20022.1"/>
    <property type="molecule type" value="Genomic_DNA"/>
</dbReference>
<protein>
    <recommendedName>
        <fullName evidence="8">DNA-directed RNA polymerase III subunit RPC4</fullName>
    </recommendedName>
</protein>
<keyword evidence="7" id="KW-1185">Reference proteome</keyword>
<comment type="subcellular location">
    <subcellularLocation>
        <location evidence="1">Nucleus</location>
    </subcellularLocation>
</comment>
<dbReference type="STRING" id="1051891.A0A0C3LF01"/>
<dbReference type="PANTHER" id="PTHR13408:SF0">
    <property type="entry name" value="DNA-DIRECTED RNA POLYMERASE III SUBUNIT RPC4"/>
    <property type="match status" value="1"/>
</dbReference>
<dbReference type="GO" id="GO:0005666">
    <property type="term" value="C:RNA polymerase III complex"/>
    <property type="evidence" value="ECO:0007669"/>
    <property type="project" value="InterPro"/>
</dbReference>
<dbReference type="Proteomes" id="UP000054248">
    <property type="component" value="Unassembled WGS sequence"/>
</dbReference>
<feature type="compositionally biased region" description="Basic and acidic residues" evidence="5">
    <location>
        <begin position="226"/>
        <end position="248"/>
    </location>
</feature>
<organism evidence="6 7">
    <name type="scientific">Tulasnella calospora MUT 4182</name>
    <dbReference type="NCBI Taxonomy" id="1051891"/>
    <lineage>
        <taxon>Eukaryota</taxon>
        <taxon>Fungi</taxon>
        <taxon>Dikarya</taxon>
        <taxon>Basidiomycota</taxon>
        <taxon>Agaricomycotina</taxon>
        <taxon>Agaricomycetes</taxon>
        <taxon>Cantharellales</taxon>
        <taxon>Tulasnellaceae</taxon>
        <taxon>Tulasnella</taxon>
    </lineage>
</organism>
<feature type="compositionally biased region" description="Low complexity" evidence="5">
    <location>
        <begin position="132"/>
        <end position="141"/>
    </location>
</feature>
<evidence type="ECO:0008006" key="8">
    <source>
        <dbReference type="Google" id="ProtNLM"/>
    </source>
</evidence>
<evidence type="ECO:0000256" key="1">
    <source>
        <dbReference type="ARBA" id="ARBA00004123"/>
    </source>
</evidence>
<feature type="region of interest" description="Disordered" evidence="5">
    <location>
        <begin position="225"/>
        <end position="279"/>
    </location>
</feature>
<dbReference type="AlphaFoldDB" id="A0A0C3LF01"/>
<feature type="region of interest" description="Disordered" evidence="5">
    <location>
        <begin position="1"/>
        <end position="212"/>
    </location>
</feature>
<dbReference type="InterPro" id="IPR007811">
    <property type="entry name" value="RPC4"/>
</dbReference>
<dbReference type="GO" id="GO:0042797">
    <property type="term" value="P:tRNA transcription by RNA polymerase III"/>
    <property type="evidence" value="ECO:0007669"/>
    <property type="project" value="TreeGrafter"/>
</dbReference>
<keyword evidence="3" id="KW-0804">Transcription</keyword>
<evidence type="ECO:0000256" key="5">
    <source>
        <dbReference type="SAM" id="MobiDB-lite"/>
    </source>
</evidence>
<evidence type="ECO:0000313" key="6">
    <source>
        <dbReference type="EMBL" id="KIO20022.1"/>
    </source>
</evidence>
<accession>A0A0C3LF01</accession>
<evidence type="ECO:0000256" key="2">
    <source>
        <dbReference type="ARBA" id="ARBA00022478"/>
    </source>
</evidence>
<reference evidence="7" key="2">
    <citation type="submission" date="2015-01" db="EMBL/GenBank/DDBJ databases">
        <title>Evolutionary Origins and Diversification of the Mycorrhizal Mutualists.</title>
        <authorList>
            <consortium name="DOE Joint Genome Institute"/>
            <consortium name="Mycorrhizal Genomics Consortium"/>
            <person name="Kohler A."/>
            <person name="Kuo A."/>
            <person name="Nagy L.G."/>
            <person name="Floudas D."/>
            <person name="Copeland A."/>
            <person name="Barry K.W."/>
            <person name="Cichocki N."/>
            <person name="Veneault-Fourrey C."/>
            <person name="LaButti K."/>
            <person name="Lindquist E.A."/>
            <person name="Lipzen A."/>
            <person name="Lundell T."/>
            <person name="Morin E."/>
            <person name="Murat C."/>
            <person name="Riley R."/>
            <person name="Ohm R."/>
            <person name="Sun H."/>
            <person name="Tunlid A."/>
            <person name="Henrissat B."/>
            <person name="Grigoriev I.V."/>
            <person name="Hibbett D.S."/>
            <person name="Martin F."/>
        </authorList>
    </citation>
    <scope>NUCLEOTIDE SEQUENCE [LARGE SCALE GENOMIC DNA]</scope>
    <source>
        <strain evidence="7">MUT 4182</strain>
    </source>
</reference>
<dbReference type="HOGENOM" id="CLU_033578_0_0_1"/>
<feature type="compositionally biased region" description="Basic and acidic residues" evidence="5">
    <location>
        <begin position="329"/>
        <end position="341"/>
    </location>
</feature>
<dbReference type="OrthoDB" id="5836119at2759"/>
<feature type="compositionally biased region" description="Acidic residues" evidence="5">
    <location>
        <begin position="269"/>
        <end position="278"/>
    </location>
</feature>
<evidence type="ECO:0000256" key="4">
    <source>
        <dbReference type="ARBA" id="ARBA00023242"/>
    </source>
</evidence>
<name>A0A0C3LF01_9AGAM</name>
<gene>
    <name evidence="6" type="ORF">M407DRAFT_30325</name>
</gene>
<dbReference type="GO" id="GO:0003677">
    <property type="term" value="F:DNA binding"/>
    <property type="evidence" value="ECO:0007669"/>
    <property type="project" value="InterPro"/>
</dbReference>
<feature type="compositionally biased region" description="Acidic residues" evidence="5">
    <location>
        <begin position="192"/>
        <end position="203"/>
    </location>
</feature>
<sequence>MSTNEDLSKGQSGDKKPTPSQPVPGSSGLNRPLGSIRPLGTTPALGSRAIANTVAPAGGTMGGPSLTRTGAPKMTFLPTVPVRRRAQQGETQPEPAAGPSTSGDGATRGGRGRGRGGAPGAGRGRGDVEMVASGPFALGPAALGGPGSYRKPTKGGSTVGLMGPAHMAAEGSGLSQTAAPDIGGRAAKKELEDDEDAVSEDEGGPGKVDMQRVWTLDYNAPVALKSRSERVRKEEKRHPKKEAARDDGMTIDTEETEDKDIKNALNLSESEDEEEMEDLAEHFTRKNALRDIEVDDTAEPLFFFQFPHPFPSFAPNIDMTNDEPMQPEGEAKKPTDDEKGKAKSVSWAADVKVKEEADGSEKEKQKASPGGSEGIAGKLEVYKSGAVKIRFGEDIVMDVTAATQPSFLQQIVHVDLQKQRMSVFGNVERRFIVSPDIDTLLDNLQSVKDNKVPKAEAGLAGLERMDES</sequence>
<dbReference type="PANTHER" id="PTHR13408">
    <property type="entry name" value="DNA-DIRECTED RNA POLYMERASE III"/>
    <property type="match status" value="1"/>
</dbReference>
<evidence type="ECO:0000313" key="7">
    <source>
        <dbReference type="Proteomes" id="UP000054248"/>
    </source>
</evidence>
<feature type="compositionally biased region" description="Basic and acidic residues" evidence="5">
    <location>
        <begin position="1"/>
        <end position="17"/>
    </location>
</feature>
<feature type="region of interest" description="Disordered" evidence="5">
    <location>
        <begin position="314"/>
        <end position="375"/>
    </location>
</feature>
<proteinExistence type="predicted"/>
<evidence type="ECO:0000256" key="3">
    <source>
        <dbReference type="ARBA" id="ARBA00023163"/>
    </source>
</evidence>
<keyword evidence="4" id="KW-0539">Nucleus</keyword>
<keyword evidence="2" id="KW-0240">DNA-directed RNA polymerase</keyword>
<feature type="compositionally biased region" description="Basic and acidic residues" evidence="5">
    <location>
        <begin position="351"/>
        <end position="366"/>
    </location>
</feature>
<dbReference type="Pfam" id="PF05132">
    <property type="entry name" value="RNA_pol_Rpc4"/>
    <property type="match status" value="1"/>
</dbReference>
<reference evidence="6 7" key="1">
    <citation type="submission" date="2014-04" db="EMBL/GenBank/DDBJ databases">
        <authorList>
            <consortium name="DOE Joint Genome Institute"/>
            <person name="Kuo A."/>
            <person name="Girlanda M."/>
            <person name="Perotto S."/>
            <person name="Kohler A."/>
            <person name="Nagy L.G."/>
            <person name="Floudas D."/>
            <person name="Copeland A."/>
            <person name="Barry K.W."/>
            <person name="Cichocki N."/>
            <person name="Veneault-Fourrey C."/>
            <person name="LaButti K."/>
            <person name="Lindquist E.A."/>
            <person name="Lipzen A."/>
            <person name="Lundell T."/>
            <person name="Morin E."/>
            <person name="Murat C."/>
            <person name="Sun H."/>
            <person name="Tunlid A."/>
            <person name="Henrissat B."/>
            <person name="Grigoriev I.V."/>
            <person name="Hibbett D.S."/>
            <person name="Martin F."/>
            <person name="Nordberg H.P."/>
            <person name="Cantor M.N."/>
            <person name="Hua S.X."/>
        </authorList>
    </citation>
    <scope>NUCLEOTIDE SEQUENCE [LARGE SCALE GENOMIC DNA]</scope>
    <source>
        <strain evidence="6 7">MUT 4182</strain>
    </source>
</reference>